<dbReference type="EMBL" id="JAKUCV010000443">
    <property type="protein sequence ID" value="KAJ4849979.1"/>
    <property type="molecule type" value="Genomic_DNA"/>
</dbReference>
<dbReference type="OrthoDB" id="1751005at2759"/>
<organism evidence="2 3">
    <name type="scientific">Turnera subulata</name>
    <dbReference type="NCBI Taxonomy" id="218843"/>
    <lineage>
        <taxon>Eukaryota</taxon>
        <taxon>Viridiplantae</taxon>
        <taxon>Streptophyta</taxon>
        <taxon>Embryophyta</taxon>
        <taxon>Tracheophyta</taxon>
        <taxon>Spermatophyta</taxon>
        <taxon>Magnoliopsida</taxon>
        <taxon>eudicotyledons</taxon>
        <taxon>Gunneridae</taxon>
        <taxon>Pentapetalae</taxon>
        <taxon>rosids</taxon>
        <taxon>fabids</taxon>
        <taxon>Malpighiales</taxon>
        <taxon>Passifloraceae</taxon>
        <taxon>Turnera</taxon>
    </lineage>
</organism>
<keyword evidence="3" id="KW-1185">Reference proteome</keyword>
<dbReference type="AlphaFoldDB" id="A0A9Q0GGT1"/>
<evidence type="ECO:0000313" key="2">
    <source>
        <dbReference type="EMBL" id="KAJ4849979.1"/>
    </source>
</evidence>
<comment type="caution">
    <text evidence="2">The sequence shown here is derived from an EMBL/GenBank/DDBJ whole genome shotgun (WGS) entry which is preliminary data.</text>
</comment>
<reference evidence="2" key="1">
    <citation type="submission" date="2022-02" db="EMBL/GenBank/DDBJ databases">
        <authorList>
            <person name="Henning P.M."/>
            <person name="McCubbin A.G."/>
            <person name="Shore J.S."/>
        </authorList>
    </citation>
    <scope>NUCLEOTIDE SEQUENCE</scope>
    <source>
        <strain evidence="2">F60SS</strain>
        <tissue evidence="2">Leaves</tissue>
    </source>
</reference>
<protein>
    <recommendedName>
        <fullName evidence="4">Receptor ligand binding region domain-containing protein</fullName>
    </recommendedName>
</protein>
<gene>
    <name evidence="2" type="ORF">Tsubulata_004874</name>
</gene>
<dbReference type="Gene3D" id="3.40.50.2300">
    <property type="match status" value="1"/>
</dbReference>
<dbReference type="SUPFAM" id="SSF53822">
    <property type="entry name" value="Periplasmic binding protein-like I"/>
    <property type="match status" value="1"/>
</dbReference>
<keyword evidence="1" id="KW-0732">Signal</keyword>
<dbReference type="PANTHER" id="PTHR34836">
    <property type="entry name" value="OS06G0188250 PROTEIN"/>
    <property type="match status" value="1"/>
</dbReference>
<dbReference type="InterPro" id="IPR028082">
    <property type="entry name" value="Peripla_BP_I"/>
</dbReference>
<dbReference type="InterPro" id="IPR015683">
    <property type="entry name" value="Ionotropic_Glu_rcpt"/>
</dbReference>
<accession>A0A9Q0GGT1</accession>
<evidence type="ECO:0000256" key="1">
    <source>
        <dbReference type="SAM" id="SignalP"/>
    </source>
</evidence>
<sequence length="141" mass="15047">MNMVMEKLGLLFFIFSLLPSLLLLGVLVDERHVMGVQEAPTTNIPVPVGVVLDLGSPVGEMAERCMSIAVSDFDASNALYRTRVALVTRDSSTDAVTAASAGPQRSSQANFVIDLGGKAQVPIISPSSTSPSLYSARRKYF</sequence>
<reference evidence="2" key="2">
    <citation type="journal article" date="2023" name="Plants (Basel)">
        <title>Annotation of the Turnera subulata (Passifloraceae) Draft Genome Reveals the S-Locus Evolved after the Divergence of Turneroideae from Passifloroideae in a Stepwise Manner.</title>
        <authorList>
            <person name="Henning P.M."/>
            <person name="Roalson E.H."/>
            <person name="Mir W."/>
            <person name="McCubbin A.G."/>
            <person name="Shore J.S."/>
        </authorList>
    </citation>
    <scope>NUCLEOTIDE SEQUENCE</scope>
    <source>
        <strain evidence="2">F60SS</strain>
    </source>
</reference>
<feature type="chain" id="PRO_5040395350" description="Receptor ligand binding region domain-containing protein" evidence="1">
    <location>
        <begin position="26"/>
        <end position="141"/>
    </location>
</feature>
<name>A0A9Q0GGT1_9ROSI</name>
<evidence type="ECO:0008006" key="4">
    <source>
        <dbReference type="Google" id="ProtNLM"/>
    </source>
</evidence>
<proteinExistence type="predicted"/>
<evidence type="ECO:0000313" key="3">
    <source>
        <dbReference type="Proteomes" id="UP001141552"/>
    </source>
</evidence>
<feature type="non-terminal residue" evidence="2">
    <location>
        <position position="141"/>
    </location>
</feature>
<feature type="signal peptide" evidence="1">
    <location>
        <begin position="1"/>
        <end position="25"/>
    </location>
</feature>
<dbReference type="Proteomes" id="UP001141552">
    <property type="component" value="Unassembled WGS sequence"/>
</dbReference>
<dbReference type="PANTHER" id="PTHR34836:SF7">
    <property type="entry name" value="RECEPTOR LIGAND BINDING REGION DOMAIN-CONTAINING PROTEIN"/>
    <property type="match status" value="1"/>
</dbReference>